<dbReference type="AlphaFoldDB" id="A0A1B0BLL8"/>
<accession>A0A1B0BLL8</accession>
<dbReference type="VEuPathDB" id="VectorBase:GPPI034018"/>
<dbReference type="STRING" id="67801.A0A1B0BLL8"/>
<dbReference type="Proteomes" id="UP000092460">
    <property type="component" value="Unassembled WGS sequence"/>
</dbReference>
<evidence type="ECO:0000313" key="2">
    <source>
        <dbReference type="Proteomes" id="UP000092460"/>
    </source>
</evidence>
<dbReference type="EMBL" id="JXJN01016457">
    <property type="status" value="NOT_ANNOTATED_CDS"/>
    <property type="molecule type" value="Genomic_DNA"/>
</dbReference>
<reference evidence="1" key="2">
    <citation type="submission" date="2020-05" db="UniProtKB">
        <authorList>
            <consortium name="EnsemblMetazoa"/>
        </authorList>
    </citation>
    <scope>IDENTIFICATION</scope>
    <source>
        <strain evidence="1">IAEA</strain>
    </source>
</reference>
<proteinExistence type="predicted"/>
<protein>
    <submittedName>
        <fullName evidence="1">Uncharacterized protein</fullName>
    </submittedName>
</protein>
<dbReference type="EnsemblMetazoa" id="GPPI034018-RA">
    <property type="protein sequence ID" value="GPPI034018-PA"/>
    <property type="gene ID" value="GPPI034018"/>
</dbReference>
<organism evidence="1 2">
    <name type="scientific">Glossina palpalis gambiensis</name>
    <dbReference type="NCBI Taxonomy" id="67801"/>
    <lineage>
        <taxon>Eukaryota</taxon>
        <taxon>Metazoa</taxon>
        <taxon>Ecdysozoa</taxon>
        <taxon>Arthropoda</taxon>
        <taxon>Hexapoda</taxon>
        <taxon>Insecta</taxon>
        <taxon>Pterygota</taxon>
        <taxon>Neoptera</taxon>
        <taxon>Endopterygota</taxon>
        <taxon>Diptera</taxon>
        <taxon>Brachycera</taxon>
        <taxon>Muscomorpha</taxon>
        <taxon>Hippoboscoidea</taxon>
        <taxon>Glossinidae</taxon>
        <taxon>Glossina</taxon>
    </lineage>
</organism>
<evidence type="ECO:0000313" key="1">
    <source>
        <dbReference type="EnsemblMetazoa" id="GPPI034018-PA"/>
    </source>
</evidence>
<name>A0A1B0BLL8_9MUSC</name>
<sequence length="329" mass="37963">MVSICEEYSGSEEDENEVIQNEDEIVILKSDEEKGSSQNSDASYGTDVAVDRTTWTKLEVNRSICRYPIHKIFKNIAGPTGHGKKNLMEVNSAFHLIITKNTIEQIKSCNAEEACRVLKGGWKLSTTKLLAFSGILYARRAYEANSLSAFYLSSKEWEPAFFSKGMPRDKFMQILRFVRLDKPKKMERSKRLRTDKFTSRHSRPNDSQIYHQNSIFSIASPGVHQHFKFSDTKRMDFLHRMCGVKIIQIEISISFGQTIHKRRNEKTQNIDYNHPSSPSNLEERKTCQIGFCKKAITPVKYMKRLLAESVQTKLSICVKDARNKYRILK</sequence>
<reference evidence="2" key="1">
    <citation type="submission" date="2015-01" db="EMBL/GenBank/DDBJ databases">
        <authorList>
            <person name="Aksoy S."/>
            <person name="Warren W."/>
            <person name="Wilson R.K."/>
        </authorList>
    </citation>
    <scope>NUCLEOTIDE SEQUENCE [LARGE SCALE GENOMIC DNA]</scope>
    <source>
        <strain evidence="2">IAEA</strain>
    </source>
</reference>
<keyword evidence="2" id="KW-1185">Reference proteome</keyword>